<evidence type="ECO:0000313" key="2">
    <source>
        <dbReference type="WBParaSite" id="sdigi.contig4.g555.t1"/>
    </source>
</evidence>
<evidence type="ECO:0000313" key="1">
    <source>
        <dbReference type="Proteomes" id="UP000887581"/>
    </source>
</evidence>
<dbReference type="AlphaFoldDB" id="A0A915PSS1"/>
<proteinExistence type="predicted"/>
<dbReference type="WBParaSite" id="sdigi.contig4.g555.t1">
    <property type="protein sequence ID" value="sdigi.contig4.g555.t1"/>
    <property type="gene ID" value="sdigi.contig4.g555"/>
</dbReference>
<accession>A0A915PSS1</accession>
<organism evidence="1 2">
    <name type="scientific">Setaria digitata</name>
    <dbReference type="NCBI Taxonomy" id="48799"/>
    <lineage>
        <taxon>Eukaryota</taxon>
        <taxon>Metazoa</taxon>
        <taxon>Ecdysozoa</taxon>
        <taxon>Nematoda</taxon>
        <taxon>Chromadorea</taxon>
        <taxon>Rhabditida</taxon>
        <taxon>Spirurina</taxon>
        <taxon>Spiruromorpha</taxon>
        <taxon>Filarioidea</taxon>
        <taxon>Setariidae</taxon>
        <taxon>Setaria</taxon>
    </lineage>
</organism>
<reference evidence="2" key="1">
    <citation type="submission" date="2022-11" db="UniProtKB">
        <authorList>
            <consortium name="WormBaseParasite"/>
        </authorList>
    </citation>
    <scope>IDENTIFICATION</scope>
</reference>
<name>A0A915PSS1_9BILA</name>
<protein>
    <submittedName>
        <fullName evidence="2">Uncharacterized protein</fullName>
    </submittedName>
</protein>
<keyword evidence="1" id="KW-1185">Reference proteome</keyword>
<sequence>MYYPSPSIKKPCPLIPVADNPEYRKLSHKGVVDVGKAQSRIISATSCEFFPMKIFTEYFRTLKTTVGMDYGAQTQTQTHHVHTLVLSPRLSKHRCGCTDDWSGRVTPSRVAQPDQSLSFLRALQKDSMRGTSGKLIGFGHDT</sequence>
<dbReference type="Proteomes" id="UP000887581">
    <property type="component" value="Unplaced"/>
</dbReference>